<name>A0ABS2N7D4_9BACI</name>
<protein>
    <submittedName>
        <fullName evidence="2">Uncharacterized protein</fullName>
    </submittedName>
</protein>
<proteinExistence type="predicted"/>
<accession>A0ABS2N7D4</accession>
<evidence type="ECO:0000313" key="3">
    <source>
        <dbReference type="Proteomes" id="UP001646157"/>
    </source>
</evidence>
<dbReference type="EMBL" id="JAFBDZ010000001">
    <property type="protein sequence ID" value="MBM7583761.1"/>
    <property type="molecule type" value="Genomic_DNA"/>
</dbReference>
<evidence type="ECO:0000256" key="1">
    <source>
        <dbReference type="SAM" id="Phobius"/>
    </source>
</evidence>
<feature type="transmembrane region" description="Helical" evidence="1">
    <location>
        <begin position="7"/>
        <end position="26"/>
    </location>
</feature>
<keyword evidence="1" id="KW-1133">Transmembrane helix</keyword>
<gene>
    <name evidence="2" type="ORF">JOC86_000298</name>
</gene>
<organism evidence="2 3">
    <name type="scientific">Rossellomorea pakistanensis</name>
    <dbReference type="NCBI Taxonomy" id="992288"/>
    <lineage>
        <taxon>Bacteria</taxon>
        <taxon>Bacillati</taxon>
        <taxon>Bacillota</taxon>
        <taxon>Bacilli</taxon>
        <taxon>Bacillales</taxon>
        <taxon>Bacillaceae</taxon>
        <taxon>Rossellomorea</taxon>
    </lineage>
</organism>
<evidence type="ECO:0000313" key="2">
    <source>
        <dbReference type="EMBL" id="MBM7583761.1"/>
    </source>
</evidence>
<keyword evidence="1" id="KW-0472">Membrane</keyword>
<dbReference type="Proteomes" id="UP001646157">
    <property type="component" value="Unassembled WGS sequence"/>
</dbReference>
<sequence length="62" mass="7237">MYKKLKVYLNFLTPILITFTGVYQMFETGFRPVPIIIFICGFLSCLMVLYEVKLYKKGSQMG</sequence>
<comment type="caution">
    <text evidence="2">The sequence shown here is derived from an EMBL/GenBank/DDBJ whole genome shotgun (WGS) entry which is preliminary data.</text>
</comment>
<keyword evidence="1" id="KW-0812">Transmembrane</keyword>
<keyword evidence="3" id="KW-1185">Reference proteome</keyword>
<feature type="transmembrane region" description="Helical" evidence="1">
    <location>
        <begin position="32"/>
        <end position="52"/>
    </location>
</feature>
<reference evidence="2 3" key="1">
    <citation type="submission" date="2021-01" db="EMBL/GenBank/DDBJ databases">
        <title>Genomic Encyclopedia of Type Strains, Phase IV (KMG-IV): sequencing the most valuable type-strain genomes for metagenomic binning, comparative biology and taxonomic classification.</title>
        <authorList>
            <person name="Goeker M."/>
        </authorList>
    </citation>
    <scope>NUCLEOTIDE SEQUENCE [LARGE SCALE GENOMIC DNA]</scope>
    <source>
        <strain evidence="2 3">DSM 24834</strain>
    </source>
</reference>